<comment type="similarity">
    <text evidence="2">Belongs to the RRM CWC2 family.</text>
</comment>
<feature type="region of interest" description="Disordered" evidence="16">
    <location>
        <begin position="332"/>
        <end position="360"/>
    </location>
</feature>
<evidence type="ECO:0000313" key="20">
    <source>
        <dbReference type="Proteomes" id="UP000501346"/>
    </source>
</evidence>
<evidence type="ECO:0000256" key="6">
    <source>
        <dbReference type="ARBA" id="ARBA00022728"/>
    </source>
</evidence>
<dbReference type="Pfam" id="PF16131">
    <property type="entry name" value="Torus"/>
    <property type="match status" value="1"/>
</dbReference>
<keyword evidence="12" id="KW-0131">Cell cycle</keyword>
<keyword evidence="9 14" id="KW-0694">RNA-binding</keyword>
<dbReference type="Proteomes" id="UP000501346">
    <property type="component" value="Chromosome SeIV-SeII"/>
</dbReference>
<evidence type="ECO:0000256" key="15">
    <source>
        <dbReference type="PROSITE-ProRule" id="PRU00723"/>
    </source>
</evidence>
<dbReference type="FunFam" id="3.30.70.330:FF:000713">
    <property type="entry name" value="Pre-mRNA-splicing factor CWC2"/>
    <property type="match status" value="1"/>
</dbReference>
<keyword evidence="8 15" id="KW-0862">Zinc</keyword>
<evidence type="ECO:0000313" key="19">
    <source>
        <dbReference type="EMBL" id="QID84012.1"/>
    </source>
</evidence>
<gene>
    <name evidence="19" type="primary">CWC2_2</name>
    <name evidence="19" type="ORF">GRS66_006503</name>
</gene>
<dbReference type="InterPro" id="IPR000504">
    <property type="entry name" value="RRM_dom"/>
</dbReference>
<dbReference type="InterPro" id="IPR012677">
    <property type="entry name" value="Nucleotide-bd_a/b_plait_sf"/>
</dbReference>
<dbReference type="PROSITE" id="PS50103">
    <property type="entry name" value="ZF_C3H1"/>
    <property type="match status" value="1"/>
</dbReference>
<keyword evidence="6" id="KW-0747">Spliceosome</keyword>
<evidence type="ECO:0000256" key="4">
    <source>
        <dbReference type="ARBA" id="ARBA00022664"/>
    </source>
</evidence>
<feature type="zinc finger region" description="C3H1-type" evidence="15">
    <location>
        <begin position="86"/>
        <end position="108"/>
    </location>
</feature>
<evidence type="ECO:0000256" key="3">
    <source>
        <dbReference type="ARBA" id="ARBA00017295"/>
    </source>
</evidence>
<dbReference type="GO" id="GO:0017070">
    <property type="term" value="F:U6 snRNA binding"/>
    <property type="evidence" value="ECO:0007669"/>
    <property type="project" value="TreeGrafter"/>
</dbReference>
<evidence type="ECO:0000256" key="1">
    <source>
        <dbReference type="ARBA" id="ARBA00004123"/>
    </source>
</evidence>
<organism evidence="19 20">
    <name type="scientific">Saccharomyces pastorianus</name>
    <name type="common">Lager yeast</name>
    <name type="synonym">Saccharomyces cerevisiae x Saccharomyces eubayanus</name>
    <dbReference type="NCBI Taxonomy" id="27292"/>
    <lineage>
        <taxon>Eukaryota</taxon>
        <taxon>Fungi</taxon>
        <taxon>Dikarya</taxon>
        <taxon>Ascomycota</taxon>
        <taxon>Saccharomycotina</taxon>
        <taxon>Saccharomycetes</taxon>
        <taxon>Saccharomycetales</taxon>
        <taxon>Saccharomycetaceae</taxon>
        <taxon>Saccharomyces</taxon>
    </lineage>
</organism>
<reference evidence="19 20" key="1">
    <citation type="journal article" date="2019" name="BMC Genomics">
        <title>Chromosome level assembly and comparative genome analysis confirm lager-brewing yeasts originated from a single hybridization.</title>
        <authorList>
            <person name="Salazar A.N."/>
            <person name="Gorter de Vries A.R."/>
            <person name="van den Broek M."/>
            <person name="Brouwers N."/>
            <person name="de la Torre Cortes P."/>
            <person name="Kuijpers N.G.A."/>
            <person name="Daran J.G."/>
            <person name="Abeel T."/>
        </authorList>
    </citation>
    <scope>NUCLEOTIDE SEQUENCE [LARGE SCALE GENOMIC DNA]</scope>
    <source>
        <strain evidence="19 20">CBS 1483</strain>
    </source>
</reference>
<evidence type="ECO:0000256" key="8">
    <source>
        <dbReference type="ARBA" id="ARBA00022833"/>
    </source>
</evidence>
<evidence type="ECO:0000256" key="12">
    <source>
        <dbReference type="ARBA" id="ARBA00023306"/>
    </source>
</evidence>
<keyword evidence="5 15" id="KW-0479">Metal-binding</keyword>
<accession>A0A6C1E3Z3</accession>
<dbReference type="InterPro" id="IPR032297">
    <property type="entry name" value="Torus"/>
</dbReference>
<dbReference type="PANTHER" id="PTHR14089:SF2">
    <property type="entry name" value="PRE-MRNA-SPLICING FACTOR CWC2"/>
    <property type="match status" value="1"/>
</dbReference>
<proteinExistence type="inferred from homology"/>
<evidence type="ECO:0000256" key="13">
    <source>
        <dbReference type="ARBA" id="ARBA00072313"/>
    </source>
</evidence>
<dbReference type="InterPro" id="IPR034181">
    <property type="entry name" value="Cwc2_RRM"/>
</dbReference>
<dbReference type="AlphaFoldDB" id="A0A6C1E3Z3"/>
<dbReference type="GO" id="GO:0036002">
    <property type="term" value="F:pre-mRNA binding"/>
    <property type="evidence" value="ECO:0007669"/>
    <property type="project" value="TreeGrafter"/>
</dbReference>
<dbReference type="Pfam" id="PF00076">
    <property type="entry name" value="RRM_1"/>
    <property type="match status" value="1"/>
</dbReference>
<dbReference type="SUPFAM" id="SSF54928">
    <property type="entry name" value="RNA-binding domain, RBD"/>
    <property type="match status" value="1"/>
</dbReference>
<dbReference type="CDD" id="cd12360">
    <property type="entry name" value="RRM_cwf2"/>
    <property type="match status" value="1"/>
</dbReference>
<dbReference type="GO" id="GO:0000974">
    <property type="term" value="C:Prp19 complex"/>
    <property type="evidence" value="ECO:0007669"/>
    <property type="project" value="TreeGrafter"/>
</dbReference>
<evidence type="ECO:0000256" key="14">
    <source>
        <dbReference type="PROSITE-ProRule" id="PRU00176"/>
    </source>
</evidence>
<protein>
    <recommendedName>
        <fullName evidence="3">Pre-mRNA-splicing factor CWC2</fullName>
    </recommendedName>
    <alternativeName>
        <fullName evidence="13">Pre-mRNA-splicing factor cwc2</fullName>
    </alternativeName>
</protein>
<feature type="compositionally biased region" description="Polar residues" evidence="16">
    <location>
        <begin position="270"/>
        <end position="279"/>
    </location>
</feature>
<dbReference type="GO" id="GO:0006397">
    <property type="term" value="P:mRNA processing"/>
    <property type="evidence" value="ECO:0007669"/>
    <property type="project" value="UniProtKB-KW"/>
</dbReference>
<evidence type="ECO:0000256" key="2">
    <source>
        <dbReference type="ARBA" id="ARBA00008024"/>
    </source>
</evidence>
<sequence>MTPIRSVDQLIGSGMDSWKDKFAKVQVRESELPSSIPAQTGLTFNIWYSKWSQGLGGNTRFVSPFALQPQPHSGKTRGDNDGELFFCLFFAKGMCCLGSKCRYLHHIPDEDDVSKLSLRTEVLDCFGREKFADYRDDMGGVGSFRKKNKTLYVGGIDGALNSKQLKPTQIESRVRFVFSRLGDIDRIRYVEDKSCAFVKFKHQASAEFAKEAMSNQTLLLHSDKEWDDRKEGTGLLVKWANEDPDPAAKKRLLEEQKLESLNMMVRLLNKSNNNSTDTTPSKEAKKSPVKKISIGLPPGVSVSNSKKRSLPIDNGMGGDDFIESLKKLKKGATNVDDFPTKSSASLSNGPLIDYLSSDED</sequence>
<dbReference type="GO" id="GO:0008270">
    <property type="term" value="F:zinc ion binding"/>
    <property type="evidence" value="ECO:0007669"/>
    <property type="project" value="UniProtKB-KW"/>
</dbReference>
<keyword evidence="10" id="KW-0508">mRNA splicing</keyword>
<feature type="domain" description="C3H1-type" evidence="18">
    <location>
        <begin position="86"/>
        <end position="108"/>
    </location>
</feature>
<name>A0A6C1E3Z3_SACPS</name>
<evidence type="ECO:0000256" key="11">
    <source>
        <dbReference type="ARBA" id="ARBA00023242"/>
    </source>
</evidence>
<keyword evidence="11" id="KW-0539">Nucleus</keyword>
<evidence type="ECO:0000256" key="16">
    <source>
        <dbReference type="SAM" id="MobiDB-lite"/>
    </source>
</evidence>
<dbReference type="GO" id="GO:0071006">
    <property type="term" value="C:U2-type catalytic step 1 spliceosome"/>
    <property type="evidence" value="ECO:0007669"/>
    <property type="project" value="TreeGrafter"/>
</dbReference>
<evidence type="ECO:0000256" key="7">
    <source>
        <dbReference type="ARBA" id="ARBA00022771"/>
    </source>
</evidence>
<dbReference type="InterPro" id="IPR000571">
    <property type="entry name" value="Znf_CCCH"/>
</dbReference>
<evidence type="ECO:0000256" key="5">
    <source>
        <dbReference type="ARBA" id="ARBA00022723"/>
    </source>
</evidence>
<evidence type="ECO:0000256" key="9">
    <source>
        <dbReference type="ARBA" id="ARBA00022884"/>
    </source>
</evidence>
<keyword evidence="4" id="KW-0507">mRNA processing</keyword>
<keyword evidence="20" id="KW-1185">Reference proteome</keyword>
<comment type="subcellular location">
    <subcellularLocation>
        <location evidence="1">Nucleus</location>
    </subcellularLocation>
</comment>
<dbReference type="PANTHER" id="PTHR14089">
    <property type="entry name" value="PRE-MRNA-SPLICING FACTOR RBM22"/>
    <property type="match status" value="1"/>
</dbReference>
<evidence type="ECO:0000259" key="17">
    <source>
        <dbReference type="PROSITE" id="PS50102"/>
    </source>
</evidence>
<feature type="domain" description="RRM" evidence="17">
    <location>
        <begin position="149"/>
        <end position="242"/>
    </location>
</feature>
<dbReference type="GO" id="GO:0071007">
    <property type="term" value="C:U2-type catalytic step 2 spliceosome"/>
    <property type="evidence" value="ECO:0007669"/>
    <property type="project" value="TreeGrafter"/>
</dbReference>
<feature type="region of interest" description="Disordered" evidence="16">
    <location>
        <begin position="270"/>
        <end position="317"/>
    </location>
</feature>
<dbReference type="OrthoDB" id="10251848at2759"/>
<keyword evidence="7 15" id="KW-0863">Zinc-finger</keyword>
<dbReference type="EMBL" id="CP049001">
    <property type="protein sequence ID" value="QID84012.1"/>
    <property type="molecule type" value="Genomic_DNA"/>
</dbReference>
<dbReference type="InterPro" id="IPR035979">
    <property type="entry name" value="RBD_domain_sf"/>
</dbReference>
<evidence type="ECO:0000256" key="10">
    <source>
        <dbReference type="ARBA" id="ARBA00023187"/>
    </source>
</evidence>
<dbReference type="Gene3D" id="3.30.70.330">
    <property type="match status" value="1"/>
</dbReference>
<dbReference type="GO" id="GO:0008380">
    <property type="term" value="P:RNA splicing"/>
    <property type="evidence" value="ECO:0007669"/>
    <property type="project" value="UniProtKB-KW"/>
</dbReference>
<dbReference type="InterPro" id="IPR039171">
    <property type="entry name" value="Cwc2/Slt11"/>
</dbReference>
<evidence type="ECO:0000259" key="18">
    <source>
        <dbReference type="PROSITE" id="PS50103"/>
    </source>
</evidence>
<dbReference type="PROSITE" id="PS50102">
    <property type="entry name" value="RRM"/>
    <property type="match status" value="1"/>
</dbReference>